<dbReference type="PANTHER" id="PTHR33481:SF1">
    <property type="entry name" value="ENDONUCLEASE_EXONUCLEASE_PHOSPHATASE DOMAIN-CONTAINING PROTEIN-RELATED"/>
    <property type="match status" value="1"/>
</dbReference>
<dbReference type="GO" id="GO:0004523">
    <property type="term" value="F:RNA-DNA hybrid ribonuclease activity"/>
    <property type="evidence" value="ECO:0007669"/>
    <property type="project" value="UniProtKB-EC"/>
</dbReference>
<proteinExistence type="predicted"/>
<feature type="region of interest" description="Disordered" evidence="1">
    <location>
        <begin position="2146"/>
        <end position="2176"/>
    </location>
</feature>
<dbReference type="EC" id="2.7.7.49" evidence="4"/>
<dbReference type="EMBL" id="QGDH01000219">
    <property type="protein sequence ID" value="RAR02302.1"/>
    <property type="molecule type" value="Genomic_DNA"/>
</dbReference>
<dbReference type="Gene3D" id="3.30.420.10">
    <property type="entry name" value="Ribonuclease H-like superfamily/Ribonuclease H"/>
    <property type="match status" value="1"/>
</dbReference>
<dbReference type="PROSITE" id="PS50878">
    <property type="entry name" value="RT_POL"/>
    <property type="match status" value="1"/>
</dbReference>
<dbReference type="STRING" id="183478.A0A364MSR0"/>
<evidence type="ECO:0000259" key="3">
    <source>
        <dbReference type="PROSITE" id="PS50879"/>
    </source>
</evidence>
<gene>
    <name evidence="4" type="ORF">DDE83_008606</name>
</gene>
<feature type="region of interest" description="Disordered" evidence="1">
    <location>
        <begin position="695"/>
        <end position="739"/>
    </location>
</feature>
<dbReference type="Proteomes" id="UP000249619">
    <property type="component" value="Unassembled WGS sequence"/>
</dbReference>
<feature type="region of interest" description="Disordered" evidence="1">
    <location>
        <begin position="1025"/>
        <end position="1118"/>
    </location>
</feature>
<sequence length="2213" mass="245630">MAETYNAIVVENLTINDANSREHWWKNKKSRAKLCELLGIGSCIKQSVRQGDLSPSTAVLDHALSALFGAVWLDCENQGKSANETRNTISKVLHHMNASVNEPRFAVNDWNCTLVEKNSLWDPLAEETTGGLMQEDCLNITTDDTHSLALDAIVNTYVDELGYADNQSFFDNFPMFGNQNLFMGNFQVQGQGSTTQSTFSATDVMDSNDPKTNRQPIQLVTHDRRPGNIHTIPPDGQFAENGGCLQKILVTGFKRKRIQNNEDRATSTYNFLLESERQKLSKLPEVERMQLERFLRHPEIDQLDDSSLPFRFLYLTIGSFQTLIDFSDQLRAARETQGNPEGPSQFPSNISETFNIICHLESEEANCLLLKRYHAIKLLEEEEEHQGVNDGNILIETPETMTTEGPVQMGNPTVIREAALIDKQASKIRPDAQPGSKEFSAIRRRVKRIRQLAKRLRRLTTLYGMGILALLPSGPSFSGFSLTDAVLRTMTEERFSLFTRLLHREQGPLLKRLSEAVAPALTTLATFSLGYQMELGFESTDLISHNTMCVTEHQLFNFMIPFRTVPKPVKLIATQLRSYLRHPPAAQSTAKGKNAGHEPASPNHQNLLRSSRWSQMTPQSGFSLNTGRGTRNQATASLTGVVTQKIAPALQAFQTKYNMISALASTIDAFMGQYTSPEEAPIAKALCRHVTEALTSTLSPSQGTTPRTTPNASDSESSHQSWAEVARAPKNSAPLARGGAKTYPATIAQKNAPHNNRPTDQRILITTPAEARLARPSGYAVRQAICQAVPNITLADVLKATATKTGWAITPASLEIQSRLMEEANRQLMTQAVAGDSARLPTVWTNYAVQGLASAFTALNGTPINVTTELIKEEVLAQTQKEPVSCRPSRHGPGANMLTTWIISFTEKVPSFQLFDSNWSKEIKKAPAIERHNPGCQGFCNPTRCTRDPRCGTCSIPIAKHTGPHGDLCEGRPRCANCHGPHWASYSNCAAAPWRAAGRVVRPTKKELNAARRAGHLAYLQESLQASASEGSGDEAAPDLPRPATADAPTEVPTQAPAKRTRTRATSTSIAGPTPGPAKRPTRNTHKTTNLNLRQLSQQSVTRKPDHTITNWGHNNPETRRALRPRVMTYVRKDHRLESEVIFPRINRDLLWVKVNGYSILNAYRQPASTGVLQYITNCTPPPLSIVGGDLNARHPAFEPGTDARNGGIELNQWSIDNNMSFIGEPGEATHQAGHVIDLTFSNIPFATTEVAEDLHCGSDHFTLLTTIPARGRQHLDQFHYRVPTRRLHQFNALVELHLQAHPISPINTKADIESSIASLEKALWAALKGAGTPDRAKGHSAPWWTEECVEAHSRHRAARNVAEPGTVPPETREFLAVVRKAKKEYWANRINNITTDEELYSLLGWHKLTPGQQDIPLIVNNQTISDPLEKAEALRVEILDRFSAEDDLPEPVWPTEAPTGTLPWDTHIPMEEVERSTIGVSSTSPGTDRITVRLLKTCWAQVRTYIRSIFQKCLELCYFPTAWKTAEVAMIPKIGKKDRTSPRSMRPIALLSCLGKGLERVVARRLAWTAMTHEILSPQHVGALPRRSAMDLLASFTHDTQRAWALGKKVTMVTMDVQGAFDALLKNRLLDRMAKQGWPDPVLKFVNSFLTDRKVRVRVGKVTTQCYTVACGTPQGSPLSPVLYTLYLAELLNQDTTRRFGYADDVCLYRASNSLDENVHLIAEDVRAIIEWGAANKVAFAPEKLEMMHLTRQWDNYSPPCVVDDSLTITPITDQDDGVQPACRWLGVWFDRKLNFKRHVETRAAAARKVAHHIRSLANTVNGPPASALRKAVTTCIMPCLLYGAEAWFEGRTKNPLTNRSDQPPVVSTRISWHLKALNQTLTIAARAILPAWKTYPGWALFRDAGLPSALIMLEEAKLRFALHLQVVDKNHPLTARIKISVIPKGRGAGGLQKPHSKVQRLGLILPTTPRHTLIAPHYSPGCRTDPTNGIAKAEAAKSFTKWWDTLTNQDVTIFSDGSEQRTDGERFVTYGYAIYQAQTQIAIGRGSLNPQSHVFDAEAVGAWRGLQHAIRLAPHGHRRLWMCIDSTSVIWGIRGNAPTSSQWAFLECQAAMAVFNIQVRWSPGHTGIIGNEAADRLADAEAKAPSQPYGMAAEPTASGTRRSFNRWPLRPSSPPSNMKEAVRYLKALLTEPEHFESLLELTKYFTTICRR</sequence>
<accession>A0A364MSR0</accession>
<comment type="caution">
    <text evidence="4">The sequence shown here is derived from an EMBL/GenBank/DDBJ whole genome shotgun (WGS) entry which is preliminary data.</text>
</comment>
<evidence type="ECO:0000313" key="4">
    <source>
        <dbReference type="EMBL" id="RAR02302.1"/>
    </source>
</evidence>
<feature type="region of interest" description="Disordered" evidence="1">
    <location>
        <begin position="584"/>
        <end position="631"/>
    </location>
</feature>
<feature type="compositionally biased region" description="Polar residues" evidence="1">
    <location>
        <begin position="695"/>
        <end position="721"/>
    </location>
</feature>
<feature type="compositionally biased region" description="Low complexity" evidence="1">
    <location>
        <begin position="1054"/>
        <end position="1068"/>
    </location>
</feature>
<name>A0A364MSR0_STELY</name>
<keyword evidence="4" id="KW-0548">Nucleotidyltransferase</keyword>
<organism evidence="4 5">
    <name type="scientific">Stemphylium lycopersici</name>
    <name type="common">Tomato gray leaf spot disease fungus</name>
    <name type="synonym">Thyrospora lycopersici</name>
    <dbReference type="NCBI Taxonomy" id="183478"/>
    <lineage>
        <taxon>Eukaryota</taxon>
        <taxon>Fungi</taxon>
        <taxon>Dikarya</taxon>
        <taxon>Ascomycota</taxon>
        <taxon>Pezizomycotina</taxon>
        <taxon>Dothideomycetes</taxon>
        <taxon>Pleosporomycetidae</taxon>
        <taxon>Pleosporales</taxon>
        <taxon>Pleosporineae</taxon>
        <taxon>Pleosporaceae</taxon>
        <taxon>Stemphylium</taxon>
    </lineage>
</organism>
<dbReference type="InterPro" id="IPR005135">
    <property type="entry name" value="Endo/exonuclease/phosphatase"/>
</dbReference>
<feature type="domain" description="Reverse transcriptase" evidence="2">
    <location>
        <begin position="1513"/>
        <end position="1791"/>
    </location>
</feature>
<dbReference type="InterPro" id="IPR000477">
    <property type="entry name" value="RT_dom"/>
</dbReference>
<keyword evidence="4" id="KW-0808">Transferase</keyword>
<dbReference type="InterPro" id="IPR012337">
    <property type="entry name" value="RNaseH-like_sf"/>
</dbReference>
<dbReference type="CDD" id="cd01650">
    <property type="entry name" value="RT_nLTR_like"/>
    <property type="match status" value="1"/>
</dbReference>
<dbReference type="PANTHER" id="PTHR33481">
    <property type="entry name" value="REVERSE TRANSCRIPTASE"/>
    <property type="match status" value="1"/>
</dbReference>
<dbReference type="InterPro" id="IPR043502">
    <property type="entry name" value="DNA/RNA_pol_sf"/>
</dbReference>
<dbReference type="PROSITE" id="PS50879">
    <property type="entry name" value="RNASE_H_1"/>
    <property type="match status" value="1"/>
</dbReference>
<dbReference type="CDD" id="cd09276">
    <property type="entry name" value="Rnase_HI_RT_non_LTR"/>
    <property type="match status" value="1"/>
</dbReference>
<keyword evidence="4" id="KW-0378">Hydrolase</keyword>
<dbReference type="Gene3D" id="3.60.10.10">
    <property type="entry name" value="Endonuclease/exonuclease/phosphatase"/>
    <property type="match status" value="1"/>
</dbReference>
<reference evidence="5" key="1">
    <citation type="submission" date="2018-05" db="EMBL/GenBank/DDBJ databases">
        <title>Draft genome sequence of Stemphylium lycopersici strain CIDEFI 213.</title>
        <authorList>
            <person name="Medina R."/>
            <person name="Franco M.E.E."/>
            <person name="Lucentini C.G."/>
            <person name="Saparrat M.C.N."/>
            <person name="Balatti P.A."/>
        </authorList>
    </citation>
    <scope>NUCLEOTIDE SEQUENCE [LARGE SCALE GENOMIC DNA]</scope>
    <source>
        <strain evidence="5">CIDEFI 213</strain>
    </source>
</reference>
<evidence type="ECO:0000259" key="2">
    <source>
        <dbReference type="PROSITE" id="PS50878"/>
    </source>
</evidence>
<feature type="compositionally biased region" description="Polar residues" evidence="1">
    <location>
        <begin position="602"/>
        <end position="631"/>
    </location>
</feature>
<dbReference type="InterPro" id="IPR036397">
    <property type="entry name" value="RNaseH_sf"/>
</dbReference>
<dbReference type="SUPFAM" id="SSF56219">
    <property type="entry name" value="DNase I-like"/>
    <property type="match status" value="1"/>
</dbReference>
<protein>
    <submittedName>
        <fullName evidence="4">RNA-directed DNA polymerase from transposon X-element</fullName>
        <ecNumber evidence="4">2.7.7.49</ecNumber>
        <ecNumber evidence="4">3.1.26.4</ecNumber>
    </submittedName>
</protein>
<dbReference type="InterPro" id="IPR036691">
    <property type="entry name" value="Endo/exonu/phosph_ase_sf"/>
</dbReference>
<dbReference type="InterPro" id="IPR002156">
    <property type="entry name" value="RNaseH_domain"/>
</dbReference>
<feature type="compositionally biased region" description="Polar residues" evidence="1">
    <location>
        <begin position="1087"/>
        <end position="1116"/>
    </location>
</feature>
<dbReference type="SUPFAM" id="SSF56672">
    <property type="entry name" value="DNA/RNA polymerases"/>
    <property type="match status" value="1"/>
</dbReference>
<dbReference type="EC" id="3.1.26.4" evidence="4"/>
<dbReference type="GO" id="GO:0003964">
    <property type="term" value="F:RNA-directed DNA polymerase activity"/>
    <property type="evidence" value="ECO:0007669"/>
    <property type="project" value="UniProtKB-KW"/>
</dbReference>
<evidence type="ECO:0000313" key="5">
    <source>
        <dbReference type="Proteomes" id="UP000249619"/>
    </source>
</evidence>
<feature type="domain" description="RNase H type-1" evidence="3">
    <location>
        <begin position="2009"/>
        <end position="2145"/>
    </location>
</feature>
<evidence type="ECO:0000256" key="1">
    <source>
        <dbReference type="SAM" id="MobiDB-lite"/>
    </source>
</evidence>
<keyword evidence="4" id="KW-0695">RNA-directed DNA polymerase</keyword>
<dbReference type="Pfam" id="PF00078">
    <property type="entry name" value="RVT_1"/>
    <property type="match status" value="1"/>
</dbReference>
<dbReference type="SUPFAM" id="SSF53098">
    <property type="entry name" value="Ribonuclease H-like"/>
    <property type="match status" value="1"/>
</dbReference>
<dbReference type="GO" id="GO:0003676">
    <property type="term" value="F:nucleic acid binding"/>
    <property type="evidence" value="ECO:0007669"/>
    <property type="project" value="InterPro"/>
</dbReference>
<keyword evidence="5" id="KW-1185">Reference proteome</keyword>
<dbReference type="Pfam" id="PF14529">
    <property type="entry name" value="Exo_endo_phos_2"/>
    <property type="match status" value="1"/>
</dbReference>
<dbReference type="OrthoDB" id="67027at2759"/>